<name>A0AAE4YCB3_9RHOB</name>
<dbReference type="EMBL" id="JAABNR010000050">
    <property type="protein sequence ID" value="NBZ90087.1"/>
    <property type="molecule type" value="Genomic_DNA"/>
</dbReference>
<feature type="transmembrane region" description="Helical" evidence="1">
    <location>
        <begin position="46"/>
        <end position="65"/>
    </location>
</feature>
<keyword evidence="1" id="KW-1133">Transmembrane helix</keyword>
<keyword evidence="3" id="KW-1185">Reference proteome</keyword>
<dbReference type="AlphaFoldDB" id="A0AAE4YCB3"/>
<evidence type="ECO:0000313" key="2">
    <source>
        <dbReference type="EMBL" id="NBZ90087.1"/>
    </source>
</evidence>
<sequence length="81" mass="8476">MTDLRRRLALRLLALAVFAGALIAAIAGIVYALLGAGSFDAESLTLGALALGLSGVLDWLGLTLWRKARKSSPPPGPDTFR</sequence>
<dbReference type="RefSeq" id="WP_168776865.1">
    <property type="nucleotide sequence ID" value="NZ_JAABNR010000050.1"/>
</dbReference>
<accession>A0AAE4YCB3</accession>
<feature type="transmembrane region" description="Helical" evidence="1">
    <location>
        <begin position="12"/>
        <end position="34"/>
    </location>
</feature>
<organism evidence="2 3">
    <name type="scientific">Stagnihabitans tardus</name>
    <dbReference type="NCBI Taxonomy" id="2699202"/>
    <lineage>
        <taxon>Bacteria</taxon>
        <taxon>Pseudomonadati</taxon>
        <taxon>Pseudomonadota</taxon>
        <taxon>Alphaproteobacteria</taxon>
        <taxon>Rhodobacterales</taxon>
        <taxon>Paracoccaceae</taxon>
        <taxon>Stagnihabitans</taxon>
    </lineage>
</organism>
<gene>
    <name evidence="2" type="ORF">GV832_21120</name>
</gene>
<dbReference type="InterPro" id="IPR006311">
    <property type="entry name" value="TAT_signal"/>
</dbReference>
<dbReference type="PROSITE" id="PS51318">
    <property type="entry name" value="TAT"/>
    <property type="match status" value="1"/>
</dbReference>
<keyword evidence="1" id="KW-0472">Membrane</keyword>
<protein>
    <submittedName>
        <fullName evidence="2">Uncharacterized protein</fullName>
    </submittedName>
</protein>
<keyword evidence="1" id="KW-0812">Transmembrane</keyword>
<evidence type="ECO:0000256" key="1">
    <source>
        <dbReference type="SAM" id="Phobius"/>
    </source>
</evidence>
<proteinExistence type="predicted"/>
<evidence type="ECO:0000313" key="3">
    <source>
        <dbReference type="Proteomes" id="UP001193501"/>
    </source>
</evidence>
<reference evidence="2" key="1">
    <citation type="submission" date="2020-01" db="EMBL/GenBank/DDBJ databases">
        <authorList>
            <person name="Chen W.-M."/>
        </authorList>
    </citation>
    <scope>NUCLEOTIDE SEQUENCE</scope>
    <source>
        <strain evidence="2">CYK-10</strain>
    </source>
</reference>
<dbReference type="Proteomes" id="UP001193501">
    <property type="component" value="Unassembled WGS sequence"/>
</dbReference>
<comment type="caution">
    <text evidence="2">The sequence shown here is derived from an EMBL/GenBank/DDBJ whole genome shotgun (WGS) entry which is preliminary data.</text>
</comment>